<name>A0A832MMZ2_UNCEI</name>
<feature type="domain" description="NAD-dependent epimerase/dehydratase" evidence="1">
    <location>
        <begin position="7"/>
        <end position="229"/>
    </location>
</feature>
<evidence type="ECO:0000313" key="2">
    <source>
        <dbReference type="EMBL" id="HGZ44241.1"/>
    </source>
</evidence>
<accession>A0A832MMZ2</accession>
<dbReference type="PANTHER" id="PTHR43245">
    <property type="entry name" value="BIFUNCTIONAL POLYMYXIN RESISTANCE PROTEIN ARNA"/>
    <property type="match status" value="1"/>
</dbReference>
<dbReference type="InterPro" id="IPR001509">
    <property type="entry name" value="Epimerase_deHydtase"/>
</dbReference>
<dbReference type="PANTHER" id="PTHR43245:SF13">
    <property type="entry name" value="UDP-D-APIOSE_UDP-D-XYLOSE SYNTHASE 2"/>
    <property type="match status" value="1"/>
</dbReference>
<organism evidence="2">
    <name type="scientific">Eiseniibacteriota bacterium</name>
    <dbReference type="NCBI Taxonomy" id="2212470"/>
    <lineage>
        <taxon>Bacteria</taxon>
        <taxon>Candidatus Eiseniibacteriota</taxon>
    </lineage>
</organism>
<dbReference type="Gene3D" id="3.40.50.720">
    <property type="entry name" value="NAD(P)-binding Rossmann-like Domain"/>
    <property type="match status" value="1"/>
</dbReference>
<dbReference type="AlphaFoldDB" id="A0A832MMZ2"/>
<comment type="caution">
    <text evidence="2">The sequence shown here is derived from an EMBL/GenBank/DDBJ whole genome shotgun (WGS) entry which is preliminary data.</text>
</comment>
<dbReference type="InterPro" id="IPR050177">
    <property type="entry name" value="Lipid_A_modif_metabolic_enz"/>
</dbReference>
<sequence>MSGLRTLLVGGAGFLGAHVARALLARGHTVTALSRGRRPVPEGVEPLLADRADAASLAAALEGRRFDFTVDLVAYDAADVERLLLAPHAALGRYVLVSTGQVYLVTEARATPFREEDSAAPLLPEPASGTFDHGQWTYGVGKRRAEAVVLALRRSHGVRGVILRLPILQGEGDGSLRLWAYLERLLDGGPLLLPDGGARPVRHLWAADAAEAIVRLADGPWPRGAAYNLAQPEVLPVRELIERIARAAGIRARFVEAPWSELLAAGLDAGCSPYAGAWSSLLDPARAATELGFVGTRLDDYLPRVVRWHLDHRPARSHPGYGKRALERAFAAARAG</sequence>
<protein>
    <submittedName>
        <fullName evidence="2">NAD-dependent epimerase/dehydratase family protein</fullName>
    </submittedName>
</protein>
<dbReference type="EMBL" id="DSQF01000025">
    <property type="protein sequence ID" value="HGZ44241.1"/>
    <property type="molecule type" value="Genomic_DNA"/>
</dbReference>
<proteinExistence type="predicted"/>
<dbReference type="Pfam" id="PF01370">
    <property type="entry name" value="Epimerase"/>
    <property type="match status" value="1"/>
</dbReference>
<evidence type="ECO:0000259" key="1">
    <source>
        <dbReference type="Pfam" id="PF01370"/>
    </source>
</evidence>
<gene>
    <name evidence="2" type="ORF">ENR23_12655</name>
</gene>
<reference evidence="2" key="1">
    <citation type="journal article" date="2020" name="mSystems">
        <title>Genome- and Community-Level Interaction Insights into Carbon Utilization and Element Cycling Functions of Hydrothermarchaeota in Hydrothermal Sediment.</title>
        <authorList>
            <person name="Zhou Z."/>
            <person name="Liu Y."/>
            <person name="Xu W."/>
            <person name="Pan J."/>
            <person name="Luo Z.H."/>
            <person name="Li M."/>
        </authorList>
    </citation>
    <scope>NUCLEOTIDE SEQUENCE [LARGE SCALE GENOMIC DNA]</scope>
    <source>
        <strain evidence="2">SpSt-381</strain>
    </source>
</reference>
<dbReference type="InterPro" id="IPR036291">
    <property type="entry name" value="NAD(P)-bd_dom_sf"/>
</dbReference>
<dbReference type="SUPFAM" id="SSF51735">
    <property type="entry name" value="NAD(P)-binding Rossmann-fold domains"/>
    <property type="match status" value="1"/>
</dbReference>